<feature type="domain" description="Elongation factor G-binding protein C-terminal treble-clef zinc-finger" evidence="2">
    <location>
        <begin position="98"/>
        <end position="199"/>
    </location>
</feature>
<proteinExistence type="predicted"/>
<protein>
    <submittedName>
        <fullName evidence="3">FusB/FusC family EF-G-binding protein</fullName>
    </submittedName>
</protein>
<dbReference type="CDD" id="cd16342">
    <property type="entry name" value="FusC_FusB"/>
    <property type="match status" value="1"/>
</dbReference>
<dbReference type="InterPro" id="IPR010841">
    <property type="entry name" value="EF-G-binding_N"/>
</dbReference>
<gene>
    <name evidence="3" type="ORF">J9317_03960</name>
</gene>
<dbReference type="InterPro" id="IPR038344">
    <property type="entry name" value="EF-G_N_sf"/>
</dbReference>
<name>A0ABS5LB28_9BACI</name>
<comment type="caution">
    <text evidence="3">The sequence shown here is derived from an EMBL/GenBank/DDBJ whole genome shotgun (WGS) entry which is preliminary data.</text>
</comment>
<reference evidence="3 4" key="1">
    <citation type="submission" date="2021-04" db="EMBL/GenBank/DDBJ databases">
        <title>Metabacillus sp. strain KIGAM252 whole genome sequence.</title>
        <authorList>
            <person name="Seo M.-J."/>
            <person name="Cho E.-S."/>
            <person name="Hwang C.Y."/>
            <person name="Yoon D.J."/>
        </authorList>
    </citation>
    <scope>NUCLEOTIDE SEQUENCE [LARGE SCALE GENOMIC DNA]</scope>
    <source>
        <strain evidence="3 4">KIGAM252</strain>
    </source>
</reference>
<dbReference type="Pfam" id="PF07299">
    <property type="entry name" value="EF-G-binding_N"/>
    <property type="match status" value="1"/>
</dbReference>
<dbReference type="RefSeq" id="WP_211556585.1">
    <property type="nucleotide sequence ID" value="NZ_JAGVRK010000001.1"/>
</dbReference>
<dbReference type="Proteomes" id="UP000682403">
    <property type="component" value="Unassembled WGS sequence"/>
</dbReference>
<evidence type="ECO:0000313" key="3">
    <source>
        <dbReference type="EMBL" id="MBS2967929.1"/>
    </source>
</evidence>
<dbReference type="InterPro" id="IPR032330">
    <property type="entry name" value="EF-G-binding_C"/>
</dbReference>
<sequence length="210" mass="23995">MEPFIRTDQYHYIKSQAQNLVNGHATANDQGVLKAVRELARENVLNLMELNEEQQELLLPITEIKERGDAELFTAAVKSYVIPFPELTEAAIKRTFPKAKKLKAPAMEELDLKELTYLSWIDKGSDKMFIIAPYKGKLKGLQGTYDRFHKKGICTICHGYEEIGMFMTEIKGKVQGTFVKRGNYICRDSLNCNQNLTSLDRLEDLFELLG</sequence>
<dbReference type="Gene3D" id="1.20.1280.250">
    <property type="match status" value="1"/>
</dbReference>
<dbReference type="Pfam" id="PF16571">
    <property type="entry name" value="FBP_C"/>
    <property type="match status" value="1"/>
</dbReference>
<evidence type="ECO:0000259" key="1">
    <source>
        <dbReference type="Pfam" id="PF07299"/>
    </source>
</evidence>
<organism evidence="3 4">
    <name type="scientific">Metabacillus flavus</name>
    <dbReference type="NCBI Taxonomy" id="2823519"/>
    <lineage>
        <taxon>Bacteria</taxon>
        <taxon>Bacillati</taxon>
        <taxon>Bacillota</taxon>
        <taxon>Bacilli</taxon>
        <taxon>Bacillales</taxon>
        <taxon>Bacillaceae</taxon>
        <taxon>Metabacillus</taxon>
    </lineage>
</organism>
<accession>A0ABS5LB28</accession>
<dbReference type="EMBL" id="JAGVRK010000001">
    <property type="protein sequence ID" value="MBS2967929.1"/>
    <property type="molecule type" value="Genomic_DNA"/>
</dbReference>
<keyword evidence="4" id="KW-1185">Reference proteome</keyword>
<feature type="domain" description="Elongation factor G-binding protein N-terminal" evidence="1">
    <location>
        <begin position="4"/>
        <end position="85"/>
    </location>
</feature>
<evidence type="ECO:0000313" key="4">
    <source>
        <dbReference type="Proteomes" id="UP000682403"/>
    </source>
</evidence>
<evidence type="ECO:0000259" key="2">
    <source>
        <dbReference type="Pfam" id="PF16571"/>
    </source>
</evidence>